<reference evidence="2" key="2">
    <citation type="submission" date="2014-07" db="EMBL/GenBank/DDBJ databases">
        <authorList>
            <person name="Hull J."/>
        </authorList>
    </citation>
    <scope>NUCLEOTIDE SEQUENCE</scope>
</reference>
<evidence type="ECO:0000256" key="1">
    <source>
        <dbReference type="SAM" id="SignalP"/>
    </source>
</evidence>
<protein>
    <submittedName>
        <fullName evidence="2">Serine protease 33</fullName>
    </submittedName>
</protein>
<feature type="signal peptide" evidence="1">
    <location>
        <begin position="1"/>
        <end position="17"/>
    </location>
</feature>
<feature type="chain" id="PRO_5002072168" evidence="1">
    <location>
        <begin position="18"/>
        <end position="259"/>
    </location>
</feature>
<dbReference type="InterPro" id="IPR009003">
    <property type="entry name" value="Peptidase_S1_PA"/>
</dbReference>
<dbReference type="AlphaFoldDB" id="A0A0A9Y2Z0"/>
<sequence length="259" mass="29670">MELHQFSLLFLLALCIAKPTNQEWGRRTKRILFGHPGERGDRDYYLSFRYYVFLARGPLLDAAAIREANYGYIIGVNAPTPANLECGGVLLTPSVIQTACHCIPRFVFVHRGDVISQAIPLNVFEDAIYSFIGSNLASEMYDMLRPKIYVTYARCRQFEGGSHYNLFDFGLIISKDTVVERNPQAPISYAPVYIARDILKFYYDALQKEFMCLLIGHGPHETEFDDEGIPMEDIVNSNEIRWGWRTVMNYVDCFAVSYN</sequence>
<gene>
    <name evidence="2" type="primary">Prss33</name>
    <name evidence="2" type="ORF">CM83_2093</name>
</gene>
<keyword evidence="1" id="KW-0732">Signal</keyword>
<keyword evidence="2" id="KW-0378">Hydrolase</keyword>
<dbReference type="GO" id="GO:0008233">
    <property type="term" value="F:peptidase activity"/>
    <property type="evidence" value="ECO:0007669"/>
    <property type="project" value="UniProtKB-KW"/>
</dbReference>
<feature type="non-terminal residue" evidence="2">
    <location>
        <position position="259"/>
    </location>
</feature>
<keyword evidence="2" id="KW-0645">Protease</keyword>
<dbReference type="GO" id="GO:0006508">
    <property type="term" value="P:proteolysis"/>
    <property type="evidence" value="ECO:0007669"/>
    <property type="project" value="UniProtKB-KW"/>
</dbReference>
<dbReference type="EMBL" id="GBHO01018126">
    <property type="protein sequence ID" value="JAG25478.1"/>
    <property type="molecule type" value="Transcribed_RNA"/>
</dbReference>
<reference evidence="2" key="1">
    <citation type="journal article" date="2014" name="PLoS ONE">
        <title>Transcriptome-Based Identification of ABC Transporters in the Western Tarnished Plant Bug Lygus hesperus.</title>
        <authorList>
            <person name="Hull J.J."/>
            <person name="Chaney K."/>
            <person name="Geib S.M."/>
            <person name="Fabrick J.A."/>
            <person name="Brent C.S."/>
            <person name="Walsh D."/>
            <person name="Lavine L.C."/>
        </authorList>
    </citation>
    <scope>NUCLEOTIDE SEQUENCE</scope>
</reference>
<evidence type="ECO:0000313" key="2">
    <source>
        <dbReference type="EMBL" id="JAG25478.1"/>
    </source>
</evidence>
<dbReference type="SUPFAM" id="SSF50494">
    <property type="entry name" value="Trypsin-like serine proteases"/>
    <property type="match status" value="1"/>
</dbReference>
<name>A0A0A9Y2Z0_LYGHE</name>
<accession>A0A0A9Y2Z0</accession>
<proteinExistence type="predicted"/>
<organism evidence="2">
    <name type="scientific">Lygus hesperus</name>
    <name type="common">Western plant bug</name>
    <dbReference type="NCBI Taxonomy" id="30085"/>
    <lineage>
        <taxon>Eukaryota</taxon>
        <taxon>Metazoa</taxon>
        <taxon>Ecdysozoa</taxon>
        <taxon>Arthropoda</taxon>
        <taxon>Hexapoda</taxon>
        <taxon>Insecta</taxon>
        <taxon>Pterygota</taxon>
        <taxon>Neoptera</taxon>
        <taxon>Paraneoptera</taxon>
        <taxon>Hemiptera</taxon>
        <taxon>Heteroptera</taxon>
        <taxon>Panheteroptera</taxon>
        <taxon>Cimicomorpha</taxon>
        <taxon>Miridae</taxon>
        <taxon>Mirini</taxon>
        <taxon>Lygus</taxon>
    </lineage>
</organism>